<dbReference type="InterPro" id="IPR036397">
    <property type="entry name" value="RNaseH_sf"/>
</dbReference>
<evidence type="ECO:0000313" key="1">
    <source>
        <dbReference type="EMBL" id="AKM09394.1"/>
    </source>
</evidence>
<gene>
    <name evidence="1" type="ORF">AB433_04380</name>
</gene>
<accession>A0A0G3XFK1</accession>
<dbReference type="SUPFAM" id="SSF53098">
    <property type="entry name" value="Ribonuclease H-like"/>
    <property type="match status" value="1"/>
</dbReference>
<dbReference type="GO" id="GO:0003676">
    <property type="term" value="F:nucleic acid binding"/>
    <property type="evidence" value="ECO:0007669"/>
    <property type="project" value="InterPro"/>
</dbReference>
<dbReference type="PATRIC" id="fig|1348774.3.peg.920"/>
<dbReference type="Gene3D" id="3.30.420.10">
    <property type="entry name" value="Ribonuclease H-like superfamily/Ribonuclease H"/>
    <property type="match status" value="1"/>
</dbReference>
<sequence length="187" mass="21089">MYMIAIDFEASCLPQHGRSYPIEVGISVDGLTSRSWLIRPHVSWADWTWTEEAERLHRLSQVRLWRDGLPVERVAAELAEALGGAQVIADNLIDAYWLETLYEAAAQPCPVEIQCIGEILRESGLKSDVIFAAQTRIDALGFGRHRAGEDARWLAALLMELEKQMQARDRSLLRATRPTELLAYANT</sequence>
<name>A0A0G3XFK1_9SPHN</name>
<dbReference type="Proteomes" id="UP000035287">
    <property type="component" value="Chromosome"/>
</dbReference>
<evidence type="ECO:0008006" key="3">
    <source>
        <dbReference type="Google" id="ProtNLM"/>
    </source>
</evidence>
<dbReference type="EMBL" id="CP011770">
    <property type="protein sequence ID" value="AKM09394.1"/>
    <property type="molecule type" value="Genomic_DNA"/>
</dbReference>
<dbReference type="STRING" id="1348774.AB433_04380"/>
<protein>
    <recommendedName>
        <fullName evidence="3">Exonuclease domain-containing protein</fullName>
    </recommendedName>
</protein>
<dbReference type="AlphaFoldDB" id="A0A0G3XFK1"/>
<keyword evidence="2" id="KW-1185">Reference proteome</keyword>
<evidence type="ECO:0000313" key="2">
    <source>
        <dbReference type="Proteomes" id="UP000035287"/>
    </source>
</evidence>
<reference evidence="1 2" key="1">
    <citation type="submission" date="2015-06" db="EMBL/GenBank/DDBJ databases">
        <authorList>
            <person name="Zeng Y."/>
            <person name="Huang Y."/>
        </authorList>
    </citation>
    <scope>NUCLEOTIDE SEQUENCE [LARGE SCALE GENOMIC DNA]</scope>
    <source>
        <strain evidence="1 2">PQ-2</strain>
    </source>
</reference>
<proteinExistence type="predicted"/>
<organism evidence="1 2">
    <name type="scientific">Croceicoccus naphthovorans</name>
    <dbReference type="NCBI Taxonomy" id="1348774"/>
    <lineage>
        <taxon>Bacteria</taxon>
        <taxon>Pseudomonadati</taxon>
        <taxon>Pseudomonadota</taxon>
        <taxon>Alphaproteobacteria</taxon>
        <taxon>Sphingomonadales</taxon>
        <taxon>Erythrobacteraceae</taxon>
        <taxon>Croceicoccus</taxon>
    </lineage>
</organism>
<dbReference type="InterPro" id="IPR012337">
    <property type="entry name" value="RNaseH-like_sf"/>
</dbReference>
<dbReference type="KEGG" id="cna:AB433_04380"/>